<evidence type="ECO:0000256" key="2">
    <source>
        <dbReference type="SAM" id="SignalP"/>
    </source>
</evidence>
<dbReference type="EMBL" id="PTQR01000106">
    <property type="protein sequence ID" value="TKX19785.1"/>
    <property type="molecule type" value="Genomic_DNA"/>
</dbReference>
<evidence type="ECO:0000313" key="4">
    <source>
        <dbReference type="Proteomes" id="UP000308133"/>
    </source>
</evidence>
<comment type="caution">
    <text evidence="3">The sequence shown here is derived from an EMBL/GenBank/DDBJ whole genome shotgun (WGS) entry which is preliminary data.</text>
</comment>
<feature type="chain" id="PRO_5020641628" evidence="2">
    <location>
        <begin position="17"/>
        <end position="84"/>
    </location>
</feature>
<feature type="compositionally biased region" description="Basic and acidic residues" evidence="1">
    <location>
        <begin position="68"/>
        <end position="84"/>
    </location>
</feature>
<dbReference type="AlphaFoldDB" id="A0A4U7ARX6"/>
<sequence>MKPTTILLALASTAVASPLVARGWATVTDLAPLAHQPQLPPHFVAELKKVDGVEEMRDSGEGMGVGLWDRKGDGDGDGDWDRVG</sequence>
<evidence type="ECO:0000313" key="3">
    <source>
        <dbReference type="EMBL" id="TKX19785.1"/>
    </source>
</evidence>
<accession>A0A4U7ARX6</accession>
<feature type="region of interest" description="Disordered" evidence="1">
    <location>
        <begin position="56"/>
        <end position="84"/>
    </location>
</feature>
<dbReference type="Proteomes" id="UP000308133">
    <property type="component" value="Unassembled WGS sequence"/>
</dbReference>
<protein>
    <submittedName>
        <fullName evidence="3">Uncharacterized protein</fullName>
    </submittedName>
</protein>
<reference evidence="3 4" key="1">
    <citation type="submission" date="2018-02" db="EMBL/GenBank/DDBJ databases">
        <title>Draft genome sequences of Elsinoe sp., causing black scab on jojoba.</title>
        <authorList>
            <person name="Stodart B."/>
            <person name="Jeffress S."/>
            <person name="Ash G."/>
            <person name="Arun Chinnappa K."/>
        </authorList>
    </citation>
    <scope>NUCLEOTIDE SEQUENCE [LARGE SCALE GENOMIC DNA]</scope>
    <source>
        <strain evidence="3 4">Hillstone_2</strain>
    </source>
</reference>
<feature type="signal peptide" evidence="2">
    <location>
        <begin position="1"/>
        <end position="16"/>
    </location>
</feature>
<evidence type="ECO:0000256" key="1">
    <source>
        <dbReference type="SAM" id="MobiDB-lite"/>
    </source>
</evidence>
<name>A0A4U7ARX6_9PEZI</name>
<keyword evidence="2" id="KW-0732">Signal</keyword>
<proteinExistence type="predicted"/>
<organism evidence="3 4">
    <name type="scientific">Elsinoe australis</name>
    <dbReference type="NCBI Taxonomy" id="40998"/>
    <lineage>
        <taxon>Eukaryota</taxon>
        <taxon>Fungi</taxon>
        <taxon>Dikarya</taxon>
        <taxon>Ascomycota</taxon>
        <taxon>Pezizomycotina</taxon>
        <taxon>Dothideomycetes</taxon>
        <taxon>Dothideomycetidae</taxon>
        <taxon>Myriangiales</taxon>
        <taxon>Elsinoaceae</taxon>
        <taxon>Elsinoe</taxon>
    </lineage>
</organism>
<gene>
    <name evidence="3" type="ORF">C1H76_7983</name>
</gene>